<accession>A0A518AHP1</accession>
<protein>
    <submittedName>
        <fullName evidence="1">Uncharacterized protein</fullName>
    </submittedName>
</protein>
<name>A0A518AHP1_9BACT</name>
<dbReference type="Proteomes" id="UP000315750">
    <property type="component" value="Chromosome"/>
</dbReference>
<dbReference type="RefSeq" id="WP_145245240.1">
    <property type="nucleotide sequence ID" value="NZ_CP036278.1"/>
</dbReference>
<keyword evidence="2" id="KW-1185">Reference proteome</keyword>
<dbReference type="OrthoDB" id="9892898at2"/>
<organism evidence="1 2">
    <name type="scientific">Aeoliella mucimassa</name>
    <dbReference type="NCBI Taxonomy" id="2527972"/>
    <lineage>
        <taxon>Bacteria</taxon>
        <taxon>Pseudomonadati</taxon>
        <taxon>Planctomycetota</taxon>
        <taxon>Planctomycetia</taxon>
        <taxon>Pirellulales</taxon>
        <taxon>Lacipirellulaceae</taxon>
        <taxon>Aeoliella</taxon>
    </lineage>
</organism>
<reference evidence="1 2" key="1">
    <citation type="submission" date="2019-02" db="EMBL/GenBank/DDBJ databases">
        <title>Deep-cultivation of Planctomycetes and their phenomic and genomic characterization uncovers novel biology.</title>
        <authorList>
            <person name="Wiegand S."/>
            <person name="Jogler M."/>
            <person name="Boedeker C."/>
            <person name="Pinto D."/>
            <person name="Vollmers J."/>
            <person name="Rivas-Marin E."/>
            <person name="Kohn T."/>
            <person name="Peeters S.H."/>
            <person name="Heuer A."/>
            <person name="Rast P."/>
            <person name="Oberbeckmann S."/>
            <person name="Bunk B."/>
            <person name="Jeske O."/>
            <person name="Meyerdierks A."/>
            <person name="Storesund J.E."/>
            <person name="Kallscheuer N."/>
            <person name="Luecker S."/>
            <person name="Lage O.M."/>
            <person name="Pohl T."/>
            <person name="Merkel B.J."/>
            <person name="Hornburger P."/>
            <person name="Mueller R.-W."/>
            <person name="Bruemmer F."/>
            <person name="Labrenz M."/>
            <person name="Spormann A.M."/>
            <person name="Op den Camp H."/>
            <person name="Overmann J."/>
            <person name="Amann R."/>
            <person name="Jetten M.S.M."/>
            <person name="Mascher T."/>
            <person name="Medema M.H."/>
            <person name="Devos D.P."/>
            <person name="Kaster A.-K."/>
            <person name="Ovreas L."/>
            <person name="Rohde M."/>
            <person name="Galperin M.Y."/>
            <person name="Jogler C."/>
        </authorList>
    </citation>
    <scope>NUCLEOTIDE SEQUENCE [LARGE SCALE GENOMIC DNA]</scope>
    <source>
        <strain evidence="1 2">Pan181</strain>
    </source>
</reference>
<evidence type="ECO:0000313" key="1">
    <source>
        <dbReference type="EMBL" id="QDU54230.1"/>
    </source>
</evidence>
<evidence type="ECO:0000313" key="2">
    <source>
        <dbReference type="Proteomes" id="UP000315750"/>
    </source>
</evidence>
<sequence length="194" mass="21198">MSWHTSILLIEEQTPSDFGQLLEELGFADCKPNGITDFESATSSSYKDKSVAHVDGWTVLCDGMFFYKVNFAVDTEPPMTNGLWPVPVDKVLCEKTAGGSKALGILLEGASCSYGFTWYKAGVLKRGFLSQESEVVFSEGEPLPAEAELDDDNLESGILHMMSTLCVPFEKLASTDFQVYEYGGDYGLKSLGLT</sequence>
<proteinExistence type="predicted"/>
<gene>
    <name evidence="1" type="ORF">Pan181_04100</name>
</gene>
<dbReference type="KEGG" id="amuc:Pan181_04100"/>
<dbReference type="AlphaFoldDB" id="A0A518AHP1"/>
<dbReference type="EMBL" id="CP036278">
    <property type="protein sequence ID" value="QDU54230.1"/>
    <property type="molecule type" value="Genomic_DNA"/>
</dbReference>